<dbReference type="PANTHER" id="PTHR11820:SF114">
    <property type="entry name" value="4-HYDROXYPHENYLACETATE CATABOLISM PROTEIN"/>
    <property type="match status" value="1"/>
</dbReference>
<dbReference type="SUPFAM" id="SSF56529">
    <property type="entry name" value="FAH"/>
    <property type="match status" value="1"/>
</dbReference>
<keyword evidence="1" id="KW-0479">Metal-binding</keyword>
<keyword evidence="3" id="KW-0413">Isomerase</keyword>
<dbReference type="KEGG" id="hyf:DTO96_101732"/>
<dbReference type="GO" id="GO:0016853">
    <property type="term" value="F:isomerase activity"/>
    <property type="evidence" value="ECO:0007669"/>
    <property type="project" value="UniProtKB-KW"/>
</dbReference>
<reference evidence="4" key="1">
    <citation type="submission" date="2018-07" db="EMBL/GenBank/DDBJ databases">
        <authorList>
            <person name="Kim H."/>
        </authorList>
    </citation>
    <scope>NUCLEOTIDE SEQUENCE [LARGE SCALE GENOMIC DNA]</scope>
    <source>
        <strain evidence="4">F02</strain>
    </source>
</reference>
<dbReference type="Proteomes" id="UP000252182">
    <property type="component" value="Chromosome"/>
</dbReference>
<dbReference type="OrthoDB" id="9805307at2"/>
<evidence type="ECO:0000259" key="2">
    <source>
        <dbReference type="Pfam" id="PF01557"/>
    </source>
</evidence>
<dbReference type="Gene3D" id="3.90.850.10">
    <property type="entry name" value="Fumarylacetoacetase-like, C-terminal domain"/>
    <property type="match status" value="1"/>
</dbReference>
<organism evidence="3 4">
    <name type="scientific">Ephemeroptericola cinctiostellae</name>
    <dbReference type="NCBI Taxonomy" id="2268024"/>
    <lineage>
        <taxon>Bacteria</taxon>
        <taxon>Pseudomonadati</taxon>
        <taxon>Pseudomonadota</taxon>
        <taxon>Betaproteobacteria</taxon>
        <taxon>Burkholderiales</taxon>
        <taxon>Burkholderiaceae</taxon>
        <taxon>Ephemeroptericola</taxon>
    </lineage>
</organism>
<feature type="domain" description="Fumarylacetoacetase-like C-terminal" evidence="2">
    <location>
        <begin position="40"/>
        <end position="243"/>
    </location>
</feature>
<dbReference type="GO" id="GO:0046872">
    <property type="term" value="F:metal ion binding"/>
    <property type="evidence" value="ECO:0007669"/>
    <property type="project" value="UniProtKB-KW"/>
</dbReference>
<dbReference type="InterPro" id="IPR011234">
    <property type="entry name" value="Fumarylacetoacetase-like_C"/>
</dbReference>
<dbReference type="PANTHER" id="PTHR11820">
    <property type="entry name" value="ACYLPYRUVASE"/>
    <property type="match status" value="1"/>
</dbReference>
<dbReference type="RefSeq" id="WP_114563119.1">
    <property type="nucleotide sequence ID" value="NZ_CP031124.1"/>
</dbReference>
<dbReference type="InterPro" id="IPR036663">
    <property type="entry name" value="Fumarylacetoacetase_C_sf"/>
</dbReference>
<sequence length="247" mass="26399">MRLIIHDVWLTSPEMVAPADVSLTQAERLSGTCVPYIGTVHGVLHNDASGIHELGAAVNEAPYKAVPKAPVLYTKPRNTLRGNGQALIAPEGVAALQVGAALGIVMGDVATRLSLDNALSKVAGYTVVNDASVPHSSFYRPSMRFKTFDASCAIGPWVRGVAQITNPDDLMIHTFINDVLVQEYSTAVFTRHVAQLLVDVTEFMTLQQGDILLLGVVHPPVLAQIGQTVRIEIEQVGSLTNKIEGAS</sequence>
<accession>A0A345DCA4</accession>
<dbReference type="AlphaFoldDB" id="A0A345DCA4"/>
<protein>
    <submittedName>
        <fullName evidence="3">Homoprotocatechuate catabolism bifunctional isomerase/decarboxylase</fullName>
    </submittedName>
</protein>
<proteinExistence type="predicted"/>
<dbReference type="EMBL" id="CP031124">
    <property type="protein sequence ID" value="AXF85992.1"/>
    <property type="molecule type" value="Genomic_DNA"/>
</dbReference>
<name>A0A345DCA4_9BURK</name>
<gene>
    <name evidence="3" type="primary">hpcE_2</name>
    <name evidence="3" type="ORF">DTO96_101732</name>
</gene>
<dbReference type="Pfam" id="PF01557">
    <property type="entry name" value="FAA_hydrolase"/>
    <property type="match status" value="1"/>
</dbReference>
<keyword evidence="4" id="KW-1185">Reference proteome</keyword>
<evidence type="ECO:0000313" key="4">
    <source>
        <dbReference type="Proteomes" id="UP000252182"/>
    </source>
</evidence>
<evidence type="ECO:0000256" key="1">
    <source>
        <dbReference type="ARBA" id="ARBA00022723"/>
    </source>
</evidence>
<evidence type="ECO:0000313" key="3">
    <source>
        <dbReference type="EMBL" id="AXF85992.1"/>
    </source>
</evidence>